<comment type="caution">
    <text evidence="2">The sequence shown here is derived from an EMBL/GenBank/DDBJ whole genome shotgun (WGS) entry which is preliminary data.</text>
</comment>
<accession>A0A136LZ37</accession>
<dbReference type="GO" id="GO:0016747">
    <property type="term" value="F:acyltransferase activity, transferring groups other than amino-acyl groups"/>
    <property type="evidence" value="ECO:0007669"/>
    <property type="project" value="InterPro"/>
</dbReference>
<proteinExistence type="predicted"/>
<dbReference type="Proteomes" id="UP000070457">
    <property type="component" value="Unassembled WGS sequence"/>
</dbReference>
<dbReference type="Gene3D" id="3.40.630.30">
    <property type="match status" value="1"/>
</dbReference>
<dbReference type="InterPro" id="IPR016181">
    <property type="entry name" value="Acyl_CoA_acyltransferase"/>
</dbReference>
<evidence type="ECO:0000259" key="1">
    <source>
        <dbReference type="Pfam" id="PF13302"/>
    </source>
</evidence>
<dbReference type="InterPro" id="IPR000182">
    <property type="entry name" value="GNAT_dom"/>
</dbReference>
<feature type="domain" description="N-acetyltransferase" evidence="1">
    <location>
        <begin position="57"/>
        <end position="193"/>
    </location>
</feature>
<gene>
    <name evidence="2" type="ORF">TR69_WS6001000934</name>
</gene>
<sequence length="265" mass="30333">MEVYLSGLLHAAAACKCYNRDPGQLLNNYRMYKGVTAMYGKKIVVKPHSFHGCELELMMRPPAQSDIPAIVAGLQYEPVTRGTLMLGSPDEAFEEKWLERTSQDKDSVHWVVEVNGECIALTGINFKGGKFIGTGTTGKINFAPQKYWGKRIATVTDMVRTWYGWYQHGLTRYTSEVFTTNPGSWKSLLKSGYYFTGVHSCAVWSQGTFNSEYLFEWTRPDHAGERSLQEFDLPWMDKEAYRRHVREQQERAALVLKYVPDFIVL</sequence>
<name>A0A136LZ37_9BACT</name>
<evidence type="ECO:0000313" key="2">
    <source>
        <dbReference type="EMBL" id="KXK26911.1"/>
    </source>
</evidence>
<evidence type="ECO:0000313" key="3">
    <source>
        <dbReference type="Proteomes" id="UP000070457"/>
    </source>
</evidence>
<dbReference type="STRING" id="1617426.TR69_WS6001000934"/>
<reference evidence="2 3" key="1">
    <citation type="submission" date="2015-02" db="EMBL/GenBank/DDBJ databases">
        <title>Improved understanding of the partial-nitritation anammox process through 23 genomes representing the majority of the microbial community.</title>
        <authorList>
            <person name="Speth D.R."/>
            <person name="In T Zandt M."/>
            <person name="Guerrero Cruz S."/>
            <person name="Jetten M.S."/>
            <person name="Dutilh B.E."/>
        </authorList>
    </citation>
    <scope>NUCLEOTIDE SEQUENCE [LARGE SCALE GENOMIC DNA]</scope>
    <source>
        <strain evidence="2">OLB20</strain>
    </source>
</reference>
<dbReference type="AlphaFoldDB" id="A0A136LZ37"/>
<dbReference type="EMBL" id="JYNZ01000003">
    <property type="protein sequence ID" value="KXK26911.1"/>
    <property type="molecule type" value="Genomic_DNA"/>
</dbReference>
<protein>
    <recommendedName>
        <fullName evidence="1">N-acetyltransferase domain-containing protein</fullName>
    </recommendedName>
</protein>
<organism evidence="2 3">
    <name type="scientific">candidate division WS6 bacterium OLB20</name>
    <dbReference type="NCBI Taxonomy" id="1617426"/>
    <lineage>
        <taxon>Bacteria</taxon>
        <taxon>Candidatus Dojkabacteria</taxon>
    </lineage>
</organism>
<dbReference type="Pfam" id="PF13302">
    <property type="entry name" value="Acetyltransf_3"/>
    <property type="match status" value="1"/>
</dbReference>
<dbReference type="SUPFAM" id="SSF55729">
    <property type="entry name" value="Acyl-CoA N-acyltransferases (Nat)"/>
    <property type="match status" value="1"/>
</dbReference>